<feature type="transmembrane region" description="Helical" evidence="1">
    <location>
        <begin position="331"/>
        <end position="348"/>
    </location>
</feature>
<evidence type="ECO:0000256" key="1">
    <source>
        <dbReference type="SAM" id="Phobius"/>
    </source>
</evidence>
<feature type="transmembrane region" description="Helical" evidence="1">
    <location>
        <begin position="518"/>
        <end position="540"/>
    </location>
</feature>
<feature type="transmembrane region" description="Helical" evidence="1">
    <location>
        <begin position="846"/>
        <end position="866"/>
    </location>
</feature>
<gene>
    <name evidence="2" type="ORF">SAMN02745906_4595</name>
</gene>
<dbReference type="RefSeq" id="WP_100043604.1">
    <property type="nucleotide sequence ID" value="NZ_LT630003.1"/>
</dbReference>
<keyword evidence="3" id="KW-1185">Reference proteome</keyword>
<evidence type="ECO:0000313" key="3">
    <source>
        <dbReference type="Proteomes" id="UP000198970"/>
    </source>
</evidence>
<keyword evidence="1" id="KW-1133">Transmembrane helix</keyword>
<dbReference type="SUPFAM" id="SSF82714">
    <property type="entry name" value="Multidrug efflux transporter AcrB TolC docking domain, DN and DC subdomains"/>
    <property type="match status" value="2"/>
</dbReference>
<dbReference type="PANTHER" id="PTHR32063">
    <property type="match status" value="1"/>
</dbReference>
<dbReference type="SUPFAM" id="SSF82866">
    <property type="entry name" value="Multidrug efflux transporter AcrB transmembrane domain"/>
    <property type="match status" value="2"/>
</dbReference>
<dbReference type="Proteomes" id="UP000198970">
    <property type="component" value="Chromosome I"/>
</dbReference>
<feature type="transmembrane region" description="Helical" evidence="1">
    <location>
        <begin position="427"/>
        <end position="447"/>
    </location>
</feature>
<accession>A0ABY1CIR0</accession>
<dbReference type="EMBL" id="LT630003">
    <property type="protein sequence ID" value="SEU06775.1"/>
    <property type="molecule type" value="Genomic_DNA"/>
</dbReference>
<dbReference type="PANTHER" id="PTHR32063:SF0">
    <property type="entry name" value="SWARMING MOTILITY PROTEIN SWRC"/>
    <property type="match status" value="1"/>
</dbReference>
<dbReference type="Gene3D" id="3.30.70.1320">
    <property type="entry name" value="Multidrug efflux transporter AcrB pore domain like"/>
    <property type="match status" value="1"/>
</dbReference>
<protein>
    <submittedName>
        <fullName evidence="2">Multidrug efflux pump subunit AcrB</fullName>
    </submittedName>
</protein>
<dbReference type="Gene3D" id="3.30.70.1430">
    <property type="entry name" value="Multidrug efflux transporter AcrB pore domain"/>
    <property type="match status" value="2"/>
</dbReference>
<proteinExistence type="predicted"/>
<sequence>MGIVKGILKRPVTFVLAILCLLVFGLSSVFNAKMELTPEMKFPMFLITSTYPGANPGDVNDLVTKPLEESVGILSGVKNIQSISQENVSILVLEYEYGTNMDKAYSELKKKMDSVKLPDDVEVPTIMEFNMNEMPSVTLAVKDPTQSNLYNYVNDKIVPEFEKIPSVARVDVSGGEENYVSIRLIPEKMAQYHLTMDSISQAIQAADFTYPAGSTGVGKRDLSVSTAVEIKTVDSLKKVPLAAGSGKTIYLEDVADISQSSKDQKAIGRYNGDDTITLSINKQQKNSAVDVSKGVKKTIENLKHEYPNVDFITIDDSSDQILSALGSVKDAMVAAVVISMVIIFLFFGDLKASLIVGSSIPASMLISLILMSAMGFSMNLVTMSSIVLAVGNMVDDSIVVLDNCFRAQKGKGFREYMEAAVSGTGEVFSAILGGAVTNSVVFIPLAMLQGMSGQLFMPLGFTLIFASLASAISGLTIVPMCYTRLRPVEKKNSPIGGIMRFLQEGYSRLVSKLLNRKALVMTISVLLLVVSFILAGRLGFELMPDVDEGTVSVSVEVKPGLKIEEANQILKKVEAIVTKEEDLKSYMISYGGGGLSLNGSNVGTLTGYLKSDRKLSTQQVVNKWKKEMNQLPDCNITVKSASMMDMGGSGSNDFEVILQSAQLDKLKETSDQMVTELSGHSGLIKVHSDLENAAPVIKIHVDPIKAAAEGVAPASVGGILSNMLSGKEATTLDVAGEELSVRVEYPKDSYDTLDKVQGILIPNAFGGTAALTDIADIDYEDSPSAINRKNKQYIATITGSFTEAVKSEKDKEALKKSIDQEIVNPYLDSTVTRAKNSEDEAMVEEFTNLAMAIVTAIFLLFVVMAAQFESPKLSLMVMTAIPFSLIGAFGLMVAVGIKINLPSLLGFLMLVGTVVKSGILYVETVGQYRLTMEKREAVIKAGVNRFRSISMTTLIAIVSIIPLALGIGDDGEIMQGLSLVNVGGLTASTVLTLLLLPVYYSIMTGKSDKIAEPED</sequence>
<dbReference type="Gene3D" id="1.20.1640.10">
    <property type="entry name" value="Multidrug efflux transporter AcrB transmembrane domain"/>
    <property type="match status" value="2"/>
</dbReference>
<dbReference type="InterPro" id="IPR001036">
    <property type="entry name" value="Acrflvin-R"/>
</dbReference>
<dbReference type="SUPFAM" id="SSF82693">
    <property type="entry name" value="Multidrug efflux transporter AcrB pore domain, PN1, PN2, PC1 and PC2 subdomains"/>
    <property type="match status" value="3"/>
</dbReference>
<dbReference type="Pfam" id="PF00873">
    <property type="entry name" value="ACR_tran"/>
    <property type="match status" value="1"/>
</dbReference>
<evidence type="ECO:0000313" key="2">
    <source>
        <dbReference type="EMBL" id="SEU06775.1"/>
    </source>
</evidence>
<feature type="transmembrane region" description="Helical" evidence="1">
    <location>
        <begin position="979"/>
        <end position="1000"/>
    </location>
</feature>
<organism evidence="2 3">
    <name type="scientific">Lacrimispora sphenoides JCM 1415</name>
    <dbReference type="NCBI Taxonomy" id="1297793"/>
    <lineage>
        <taxon>Bacteria</taxon>
        <taxon>Bacillati</taxon>
        <taxon>Bacillota</taxon>
        <taxon>Clostridia</taxon>
        <taxon>Lachnospirales</taxon>
        <taxon>Lachnospiraceae</taxon>
        <taxon>Lacrimispora</taxon>
    </lineage>
</organism>
<dbReference type="Gene3D" id="3.30.2090.10">
    <property type="entry name" value="Multidrug efflux transporter AcrB TolC docking domain, DN and DC subdomains"/>
    <property type="match status" value="2"/>
</dbReference>
<feature type="transmembrane region" description="Helical" evidence="1">
    <location>
        <begin position="12"/>
        <end position="32"/>
    </location>
</feature>
<reference evidence="2 3" key="1">
    <citation type="submission" date="2016-10" db="EMBL/GenBank/DDBJ databases">
        <authorList>
            <person name="Varghese N."/>
            <person name="Submissions S."/>
        </authorList>
    </citation>
    <scope>NUCLEOTIDE SEQUENCE [LARGE SCALE GENOMIC DNA]</scope>
    <source>
        <strain evidence="2 3">ATCC 19403</strain>
    </source>
</reference>
<feature type="transmembrane region" description="Helical" evidence="1">
    <location>
        <begin position="459"/>
        <end position="482"/>
    </location>
</feature>
<name>A0ABY1CIR0_9FIRM</name>
<feature type="transmembrane region" description="Helical" evidence="1">
    <location>
        <begin position="903"/>
        <end position="925"/>
    </location>
</feature>
<feature type="transmembrane region" description="Helical" evidence="1">
    <location>
        <begin position="946"/>
        <end position="967"/>
    </location>
</feature>
<dbReference type="Gene3D" id="3.30.70.1440">
    <property type="entry name" value="Multidrug efflux transporter AcrB pore domain"/>
    <property type="match status" value="1"/>
</dbReference>
<feature type="transmembrane region" description="Helical" evidence="1">
    <location>
        <begin position="873"/>
        <end position="897"/>
    </location>
</feature>
<keyword evidence="1" id="KW-0472">Membrane</keyword>
<dbReference type="InterPro" id="IPR027463">
    <property type="entry name" value="AcrB_DN_DC_subdom"/>
</dbReference>
<feature type="transmembrane region" description="Helical" evidence="1">
    <location>
        <begin position="354"/>
        <end position="376"/>
    </location>
</feature>
<dbReference type="PRINTS" id="PR00702">
    <property type="entry name" value="ACRIFLAVINRP"/>
</dbReference>
<keyword evidence="1" id="KW-0812">Transmembrane</keyword>